<dbReference type="AlphaFoldDB" id="A0A171KTZ4"/>
<dbReference type="InterPro" id="IPR036388">
    <property type="entry name" value="WH-like_DNA-bd_sf"/>
</dbReference>
<dbReference type="Proteomes" id="UP000078084">
    <property type="component" value="Unassembled WGS sequence"/>
</dbReference>
<keyword evidence="7" id="KW-1185">Reference proteome</keyword>
<dbReference type="InterPro" id="IPR000847">
    <property type="entry name" value="LysR_HTH_N"/>
</dbReference>
<evidence type="ECO:0000256" key="3">
    <source>
        <dbReference type="ARBA" id="ARBA00023125"/>
    </source>
</evidence>
<dbReference type="Pfam" id="PF03466">
    <property type="entry name" value="LysR_substrate"/>
    <property type="match status" value="1"/>
</dbReference>
<name>A0A171KTZ4_9BURK</name>
<evidence type="ECO:0000256" key="4">
    <source>
        <dbReference type="ARBA" id="ARBA00023163"/>
    </source>
</evidence>
<keyword evidence="3" id="KW-0238">DNA-binding</keyword>
<dbReference type="EMBL" id="LBNE01000002">
    <property type="protein sequence ID" value="KKO72361.1"/>
    <property type="molecule type" value="Genomic_DNA"/>
</dbReference>
<gene>
    <name evidence="6" type="ORF">AAV32_04575</name>
</gene>
<dbReference type="SUPFAM" id="SSF53850">
    <property type="entry name" value="Periplasmic binding protein-like II"/>
    <property type="match status" value="1"/>
</dbReference>
<dbReference type="GO" id="GO:0003677">
    <property type="term" value="F:DNA binding"/>
    <property type="evidence" value="ECO:0007669"/>
    <property type="project" value="UniProtKB-KW"/>
</dbReference>
<feature type="domain" description="HTH lysR-type" evidence="5">
    <location>
        <begin position="1"/>
        <end position="58"/>
    </location>
</feature>
<protein>
    <submittedName>
        <fullName evidence="6">LysR family transcriptional regulator</fullName>
    </submittedName>
</protein>
<dbReference type="InterPro" id="IPR036390">
    <property type="entry name" value="WH_DNA-bd_sf"/>
</dbReference>
<dbReference type="Gene3D" id="3.40.190.10">
    <property type="entry name" value="Periplasmic binding protein-like II"/>
    <property type="match status" value="2"/>
</dbReference>
<dbReference type="STRING" id="206506.AAV32_04575"/>
<accession>A0A171KTZ4</accession>
<comment type="similarity">
    <text evidence="1">Belongs to the LysR transcriptional regulatory family.</text>
</comment>
<evidence type="ECO:0000313" key="6">
    <source>
        <dbReference type="EMBL" id="KKO72361.1"/>
    </source>
</evidence>
<dbReference type="SUPFAM" id="SSF46785">
    <property type="entry name" value="Winged helix' DNA-binding domain"/>
    <property type="match status" value="1"/>
</dbReference>
<dbReference type="InterPro" id="IPR050950">
    <property type="entry name" value="HTH-type_LysR_regulators"/>
</dbReference>
<comment type="caution">
    <text evidence="6">The sequence shown here is derived from an EMBL/GenBank/DDBJ whole genome shotgun (WGS) entry which is preliminary data.</text>
</comment>
<keyword evidence="4" id="KW-0804">Transcription</keyword>
<proteinExistence type="inferred from homology"/>
<dbReference type="InterPro" id="IPR005119">
    <property type="entry name" value="LysR_subst-bd"/>
</dbReference>
<dbReference type="PANTHER" id="PTHR30419">
    <property type="entry name" value="HTH-TYPE TRANSCRIPTIONAL REGULATOR YBHD"/>
    <property type="match status" value="1"/>
</dbReference>
<dbReference type="RefSeq" id="WP_068368145.1">
    <property type="nucleotide sequence ID" value="NZ_LBNE01000002.1"/>
</dbReference>
<dbReference type="GO" id="GO:0003700">
    <property type="term" value="F:DNA-binding transcription factor activity"/>
    <property type="evidence" value="ECO:0007669"/>
    <property type="project" value="InterPro"/>
</dbReference>
<keyword evidence="2" id="KW-0805">Transcription regulation</keyword>
<evidence type="ECO:0000313" key="7">
    <source>
        <dbReference type="Proteomes" id="UP000078084"/>
    </source>
</evidence>
<dbReference type="Pfam" id="PF00126">
    <property type="entry name" value="HTH_1"/>
    <property type="match status" value="1"/>
</dbReference>
<sequence>MKLAALHALVAAVEEGSLRGAARRIGTSQPALTKTIRELELELGSSLLTRTSRGVQPTAQGKVLYERALKATRELNLAVDEIHQMRGHMAGDLHISAVPVAVMLLVPELLRTFGQAYPDVRLRVSEELYVAQLQRLRTQEVDITVGGIPNDLPPGEFLVEPLIHTTMVPTARKGSHWLQARSLQDLQHARWVFTGARGESGYARTLYESNGLAAPPVGAIVNSTLALLSLVATGDYVGLMPSQIARHPLAAPFISVIPIREQGHALEIGVILRSDTSPSPLLRHIMTHLHRAAHHVDSLEPAGDL</sequence>
<evidence type="ECO:0000256" key="1">
    <source>
        <dbReference type="ARBA" id="ARBA00009437"/>
    </source>
</evidence>
<dbReference type="PRINTS" id="PR00039">
    <property type="entry name" value="HTHLYSR"/>
</dbReference>
<dbReference type="FunFam" id="1.10.10.10:FF:000001">
    <property type="entry name" value="LysR family transcriptional regulator"/>
    <property type="match status" value="1"/>
</dbReference>
<evidence type="ECO:0000259" key="5">
    <source>
        <dbReference type="PROSITE" id="PS50931"/>
    </source>
</evidence>
<reference evidence="6 7" key="1">
    <citation type="submission" date="2015-04" db="EMBL/GenBank/DDBJ databases">
        <title>Genome sequence of Kerstersia gyiorum CG1.</title>
        <authorList>
            <person name="Greninger A.L."/>
            <person name="Kozyreva V."/>
            <person name="Chaturvedi V."/>
        </authorList>
    </citation>
    <scope>NUCLEOTIDE SEQUENCE [LARGE SCALE GENOMIC DNA]</scope>
    <source>
        <strain evidence="6 7">CG1</strain>
    </source>
</reference>
<dbReference type="PROSITE" id="PS50931">
    <property type="entry name" value="HTH_LYSR"/>
    <property type="match status" value="1"/>
</dbReference>
<dbReference type="Gene3D" id="1.10.10.10">
    <property type="entry name" value="Winged helix-like DNA-binding domain superfamily/Winged helix DNA-binding domain"/>
    <property type="match status" value="1"/>
</dbReference>
<dbReference type="PANTHER" id="PTHR30419:SF8">
    <property type="entry name" value="NITROGEN ASSIMILATION TRANSCRIPTIONAL ACTIVATOR-RELATED"/>
    <property type="match status" value="1"/>
</dbReference>
<dbReference type="GO" id="GO:0005829">
    <property type="term" value="C:cytosol"/>
    <property type="evidence" value="ECO:0007669"/>
    <property type="project" value="TreeGrafter"/>
</dbReference>
<evidence type="ECO:0000256" key="2">
    <source>
        <dbReference type="ARBA" id="ARBA00023015"/>
    </source>
</evidence>
<organism evidence="6 7">
    <name type="scientific">Kerstersia gyiorum</name>
    <dbReference type="NCBI Taxonomy" id="206506"/>
    <lineage>
        <taxon>Bacteria</taxon>
        <taxon>Pseudomonadati</taxon>
        <taxon>Pseudomonadota</taxon>
        <taxon>Betaproteobacteria</taxon>
        <taxon>Burkholderiales</taxon>
        <taxon>Alcaligenaceae</taxon>
        <taxon>Kerstersia</taxon>
    </lineage>
</organism>